<dbReference type="Pfam" id="PF00379">
    <property type="entry name" value="Chitin_bind_4"/>
    <property type="match status" value="1"/>
</dbReference>
<dbReference type="EMBL" id="FZQP02001670">
    <property type="protein sequence ID" value="VVC93510.1"/>
    <property type="molecule type" value="Genomic_DNA"/>
</dbReference>
<organism evidence="4 5">
    <name type="scientific">Leptidea sinapis</name>
    <dbReference type="NCBI Taxonomy" id="189913"/>
    <lineage>
        <taxon>Eukaryota</taxon>
        <taxon>Metazoa</taxon>
        <taxon>Ecdysozoa</taxon>
        <taxon>Arthropoda</taxon>
        <taxon>Hexapoda</taxon>
        <taxon>Insecta</taxon>
        <taxon>Pterygota</taxon>
        <taxon>Neoptera</taxon>
        <taxon>Endopterygota</taxon>
        <taxon>Lepidoptera</taxon>
        <taxon>Glossata</taxon>
        <taxon>Ditrysia</taxon>
        <taxon>Papilionoidea</taxon>
        <taxon>Pieridae</taxon>
        <taxon>Dismorphiinae</taxon>
        <taxon>Leptidea</taxon>
    </lineage>
</organism>
<proteinExistence type="predicted"/>
<reference evidence="4 5" key="1">
    <citation type="submission" date="2017-07" db="EMBL/GenBank/DDBJ databases">
        <authorList>
            <person name="Talla V."/>
            <person name="Backstrom N."/>
        </authorList>
    </citation>
    <scope>NUCLEOTIDE SEQUENCE [LARGE SCALE GENOMIC DNA]</scope>
</reference>
<name>A0A5E4Q703_9NEOP</name>
<gene>
    <name evidence="4" type="ORF">LSINAPIS_LOCUS5683</name>
</gene>
<protein>
    <recommendedName>
        <fullName evidence="6">Cuticle protein 6</fullName>
    </recommendedName>
</protein>
<dbReference type="PANTHER" id="PTHR10380:SF224">
    <property type="entry name" value="CUTICULAR PROTEIN 12A"/>
    <property type="match status" value="1"/>
</dbReference>
<dbReference type="AlphaFoldDB" id="A0A5E4Q703"/>
<evidence type="ECO:0008006" key="6">
    <source>
        <dbReference type="Google" id="ProtNLM"/>
    </source>
</evidence>
<dbReference type="InterPro" id="IPR050468">
    <property type="entry name" value="Cuticle_Struct_Prot"/>
</dbReference>
<evidence type="ECO:0000313" key="4">
    <source>
        <dbReference type="EMBL" id="VVC93510.1"/>
    </source>
</evidence>
<accession>A0A5E4Q703</accession>
<dbReference type="PROSITE" id="PS51155">
    <property type="entry name" value="CHIT_BIND_RR_2"/>
    <property type="match status" value="1"/>
</dbReference>
<evidence type="ECO:0000256" key="2">
    <source>
        <dbReference type="PROSITE-ProRule" id="PRU00497"/>
    </source>
</evidence>
<feature type="non-terminal residue" evidence="4">
    <location>
        <position position="1"/>
    </location>
</feature>
<evidence type="ECO:0000256" key="3">
    <source>
        <dbReference type="SAM" id="MobiDB-lite"/>
    </source>
</evidence>
<dbReference type="PANTHER" id="PTHR10380">
    <property type="entry name" value="CUTICLE PROTEIN"/>
    <property type="match status" value="1"/>
</dbReference>
<feature type="region of interest" description="Disordered" evidence="3">
    <location>
        <begin position="170"/>
        <end position="194"/>
    </location>
</feature>
<dbReference type="GO" id="GO:0008010">
    <property type="term" value="F:structural constituent of chitin-based larval cuticle"/>
    <property type="evidence" value="ECO:0007669"/>
    <property type="project" value="TreeGrafter"/>
</dbReference>
<keyword evidence="5" id="KW-1185">Reference proteome</keyword>
<keyword evidence="2" id="KW-0193">Cuticle</keyword>
<sequence length="209" mass="24412">PTIFTRHVGNQRFFRRIQVKEEVHKRELSRSWLLYLTLYGCSENSIVYLCKMGVMAKFLCMVVLIWRPVSLAPSVREPRLSLAAQMPSYFYQAADGTYSFGYDIFDPDSGNKQFRSEERYPNGTVVGSYGYIDALGKSRRYNYIADERGYRVASEKLIKETYSLPIIDEPPTESSVSWTRPPKRKNSKPKPLERRKFNYLQPPSNYLLY</sequence>
<dbReference type="GO" id="GO:0062129">
    <property type="term" value="C:chitin-based extracellular matrix"/>
    <property type="evidence" value="ECO:0007669"/>
    <property type="project" value="TreeGrafter"/>
</dbReference>
<evidence type="ECO:0000313" key="5">
    <source>
        <dbReference type="Proteomes" id="UP000324832"/>
    </source>
</evidence>
<keyword evidence="1" id="KW-0732">Signal</keyword>
<dbReference type="InterPro" id="IPR000618">
    <property type="entry name" value="Insect_cuticle"/>
</dbReference>
<evidence type="ECO:0000256" key="1">
    <source>
        <dbReference type="ARBA" id="ARBA00022729"/>
    </source>
</evidence>
<dbReference type="Proteomes" id="UP000324832">
    <property type="component" value="Unassembled WGS sequence"/>
</dbReference>